<sequence>MKHLLLSFGLLFALGASATAQISTPPLTTPKAADSDRAIIRIRQVDMLIQILPLTLRKDQYGPILTALERARAKEKQIRSLEDDDLAKIAKKLEDAVNNGIDKGEYPPKELQVEAAKLMRAMGIRRQIATAEMTDEFVEATKGVFDDGQKKVMANSLDLVLDQTKKDSMKEEDKVKFFVKRIFLDEVTYDLLLKLQKHAS</sequence>
<dbReference type="AlphaFoldDB" id="A0A068NM71"/>
<feature type="chain" id="PRO_5001653750" evidence="1">
    <location>
        <begin position="19"/>
        <end position="200"/>
    </location>
</feature>
<name>A0A068NM71_FIMGI</name>
<feature type="signal peptide" evidence="1">
    <location>
        <begin position="1"/>
        <end position="18"/>
    </location>
</feature>
<evidence type="ECO:0000313" key="3">
    <source>
        <dbReference type="Proteomes" id="UP000027982"/>
    </source>
</evidence>
<evidence type="ECO:0000256" key="1">
    <source>
        <dbReference type="SAM" id="SignalP"/>
    </source>
</evidence>
<proteinExistence type="predicted"/>
<dbReference type="HOGENOM" id="CLU_1364515_0_0_0"/>
<dbReference type="EMBL" id="CP007139">
    <property type="protein sequence ID" value="AIE83885.1"/>
    <property type="molecule type" value="Genomic_DNA"/>
</dbReference>
<keyword evidence="3" id="KW-1185">Reference proteome</keyword>
<reference evidence="2 3" key="1">
    <citation type="journal article" date="2014" name="PLoS ONE">
        <title>The first complete genome sequence of the class fimbriimonadia in the phylum armatimonadetes.</title>
        <authorList>
            <person name="Hu Z.Y."/>
            <person name="Wang Y.Z."/>
            <person name="Im W.T."/>
            <person name="Wang S.Y."/>
            <person name="Zhao G.P."/>
            <person name="Zheng H.J."/>
            <person name="Quan Z.X."/>
        </authorList>
    </citation>
    <scope>NUCLEOTIDE SEQUENCE [LARGE SCALE GENOMIC DNA]</scope>
    <source>
        <strain evidence="2">Gsoil 348</strain>
    </source>
</reference>
<protein>
    <submittedName>
        <fullName evidence="2">Uncharacterized protein</fullName>
    </submittedName>
</protein>
<accession>A0A068NM71</accession>
<gene>
    <name evidence="2" type="ORF">OP10G_0517</name>
</gene>
<evidence type="ECO:0000313" key="2">
    <source>
        <dbReference type="EMBL" id="AIE83885.1"/>
    </source>
</evidence>
<organism evidence="2 3">
    <name type="scientific">Fimbriimonas ginsengisoli Gsoil 348</name>
    <dbReference type="NCBI Taxonomy" id="661478"/>
    <lineage>
        <taxon>Bacteria</taxon>
        <taxon>Bacillati</taxon>
        <taxon>Armatimonadota</taxon>
        <taxon>Fimbriimonadia</taxon>
        <taxon>Fimbriimonadales</taxon>
        <taxon>Fimbriimonadaceae</taxon>
        <taxon>Fimbriimonas</taxon>
    </lineage>
</organism>
<dbReference type="Proteomes" id="UP000027982">
    <property type="component" value="Chromosome"/>
</dbReference>
<dbReference type="RefSeq" id="WP_025227456.1">
    <property type="nucleotide sequence ID" value="NZ_CP007139.1"/>
</dbReference>
<keyword evidence="1" id="KW-0732">Signal</keyword>
<dbReference type="KEGG" id="fgi:OP10G_0517"/>